<comment type="caution">
    <text evidence="9">The sequence shown here is derived from an EMBL/GenBank/DDBJ whole genome shotgun (WGS) entry which is preliminary data.</text>
</comment>
<reference evidence="9" key="1">
    <citation type="submission" date="2022-08" db="EMBL/GenBank/DDBJ databases">
        <authorList>
            <person name="Deng Y."/>
            <person name="Han X.-F."/>
            <person name="Zhang Y.-Q."/>
        </authorList>
    </citation>
    <scope>NUCLEOTIDE SEQUENCE</scope>
    <source>
        <strain evidence="9">CPCC 205763</strain>
    </source>
</reference>
<accession>A0ABT2GVA6</accession>
<protein>
    <submittedName>
        <fullName evidence="9">Iron chelate uptake ABC transporter family permease subunit</fullName>
    </submittedName>
</protein>
<dbReference type="PANTHER" id="PTHR30472:SF24">
    <property type="entry name" value="FERRIC ENTEROBACTIN TRANSPORT SYSTEM PERMEASE PROTEIN FEPG"/>
    <property type="match status" value="1"/>
</dbReference>
<evidence type="ECO:0000256" key="3">
    <source>
        <dbReference type="ARBA" id="ARBA00022448"/>
    </source>
</evidence>
<dbReference type="PANTHER" id="PTHR30472">
    <property type="entry name" value="FERRIC ENTEROBACTIN TRANSPORT SYSTEM PERMEASE PROTEIN"/>
    <property type="match status" value="1"/>
</dbReference>
<organism evidence="9 10">
    <name type="scientific">Herbiconiux aconitum</name>
    <dbReference type="NCBI Taxonomy" id="2970913"/>
    <lineage>
        <taxon>Bacteria</taxon>
        <taxon>Bacillati</taxon>
        <taxon>Actinomycetota</taxon>
        <taxon>Actinomycetes</taxon>
        <taxon>Micrococcales</taxon>
        <taxon>Microbacteriaceae</taxon>
        <taxon>Herbiconiux</taxon>
    </lineage>
</organism>
<dbReference type="Pfam" id="PF01032">
    <property type="entry name" value="FecCD"/>
    <property type="match status" value="1"/>
</dbReference>
<keyword evidence="6 8" id="KW-1133">Transmembrane helix</keyword>
<keyword evidence="7 8" id="KW-0472">Membrane</keyword>
<feature type="transmembrane region" description="Helical" evidence="8">
    <location>
        <begin position="247"/>
        <end position="273"/>
    </location>
</feature>
<gene>
    <name evidence="9" type="ORF">N1027_18590</name>
</gene>
<evidence type="ECO:0000313" key="9">
    <source>
        <dbReference type="EMBL" id="MCS5720144.1"/>
    </source>
</evidence>
<keyword evidence="10" id="KW-1185">Reference proteome</keyword>
<dbReference type="Proteomes" id="UP001165584">
    <property type="component" value="Unassembled WGS sequence"/>
</dbReference>
<keyword evidence="4" id="KW-1003">Cell membrane</keyword>
<keyword evidence="5 8" id="KW-0812">Transmembrane</keyword>
<proteinExistence type="inferred from homology"/>
<evidence type="ECO:0000256" key="2">
    <source>
        <dbReference type="ARBA" id="ARBA00007935"/>
    </source>
</evidence>
<comment type="similarity">
    <text evidence="2">Belongs to the binding-protein-dependent transport system permease family. FecCD subfamily.</text>
</comment>
<evidence type="ECO:0000256" key="5">
    <source>
        <dbReference type="ARBA" id="ARBA00022692"/>
    </source>
</evidence>
<evidence type="ECO:0000256" key="8">
    <source>
        <dbReference type="SAM" id="Phobius"/>
    </source>
</evidence>
<dbReference type="EMBL" id="JANLCM010000002">
    <property type="protein sequence ID" value="MCS5720144.1"/>
    <property type="molecule type" value="Genomic_DNA"/>
</dbReference>
<evidence type="ECO:0000313" key="10">
    <source>
        <dbReference type="Proteomes" id="UP001165584"/>
    </source>
</evidence>
<evidence type="ECO:0000256" key="6">
    <source>
        <dbReference type="ARBA" id="ARBA00022989"/>
    </source>
</evidence>
<dbReference type="CDD" id="cd06550">
    <property type="entry name" value="TM_ABC_iron-siderophores_like"/>
    <property type="match status" value="1"/>
</dbReference>
<feature type="transmembrane region" description="Helical" evidence="8">
    <location>
        <begin position="155"/>
        <end position="178"/>
    </location>
</feature>
<evidence type="ECO:0000256" key="7">
    <source>
        <dbReference type="ARBA" id="ARBA00023136"/>
    </source>
</evidence>
<feature type="transmembrane region" description="Helical" evidence="8">
    <location>
        <begin position="104"/>
        <end position="122"/>
    </location>
</feature>
<feature type="transmembrane region" description="Helical" evidence="8">
    <location>
        <begin position="74"/>
        <end position="92"/>
    </location>
</feature>
<dbReference type="InterPro" id="IPR037294">
    <property type="entry name" value="ABC_BtuC-like"/>
</dbReference>
<evidence type="ECO:0000256" key="4">
    <source>
        <dbReference type="ARBA" id="ARBA00022475"/>
    </source>
</evidence>
<name>A0ABT2GVA6_9MICO</name>
<feature type="transmembrane region" description="Helical" evidence="8">
    <location>
        <begin position="129"/>
        <end position="149"/>
    </location>
</feature>
<dbReference type="SUPFAM" id="SSF81345">
    <property type="entry name" value="ABC transporter involved in vitamin B12 uptake, BtuC"/>
    <property type="match status" value="1"/>
</dbReference>
<dbReference type="Gene3D" id="1.10.3470.10">
    <property type="entry name" value="ABC transporter involved in vitamin B12 uptake, BtuC"/>
    <property type="match status" value="1"/>
</dbReference>
<sequence>MRTAVVRRGRLSLRFAWRPVVVGAGIWAGVLLVSLLALALGDLPLSLGEVASALLGQQTGIASTVVLEWRLPRVLAAVLFGAAMGVSGAIFQSITRNPLASPDIIGFTAGSYAGGVFAIILLGSAFFGVAAGALIGGLGSAAAVYLLAYRRGMQGFRLIVVGIGVSAMLTAFSSFLVLRAELEIAMLASTWGAGSLNPVGWAQFLPAAVLIAVVFVALGPLAGPMHQLELGDDAAKALGLRVEPVRLGLVFCGVALTAVVTAAAGPIAFVSLAAPQIARRLTRSAGVGMASAAGLGALLLAASDLVAQHLLPKDIPVGLVTVVVGGGYLVWLLIHEARRRL</sequence>
<evidence type="ECO:0000256" key="1">
    <source>
        <dbReference type="ARBA" id="ARBA00004651"/>
    </source>
</evidence>
<dbReference type="InterPro" id="IPR000522">
    <property type="entry name" value="ABC_transptr_permease_BtuC"/>
</dbReference>
<comment type="subcellular location">
    <subcellularLocation>
        <location evidence="1">Cell membrane</location>
        <topology evidence="1">Multi-pass membrane protein</topology>
    </subcellularLocation>
</comment>
<keyword evidence="3" id="KW-0813">Transport</keyword>
<feature type="transmembrane region" description="Helical" evidence="8">
    <location>
        <begin position="199"/>
        <end position="222"/>
    </location>
</feature>
<feature type="transmembrane region" description="Helical" evidence="8">
    <location>
        <begin position="20"/>
        <end position="41"/>
    </location>
</feature>
<feature type="transmembrane region" description="Helical" evidence="8">
    <location>
        <begin position="315"/>
        <end position="334"/>
    </location>
</feature>
<dbReference type="RefSeq" id="WP_259510486.1">
    <property type="nucleotide sequence ID" value="NZ_JANLCM010000002.1"/>
</dbReference>